<dbReference type="PANTHER" id="PTHR31434:SF2">
    <property type="entry name" value="S PHASE CYCLIN A-ASSOCIATED PROTEIN IN THE ENDOPLASMIC RETICULUM"/>
    <property type="match status" value="1"/>
</dbReference>
<evidence type="ECO:0000313" key="2">
    <source>
        <dbReference type="Proteomes" id="UP000663881"/>
    </source>
</evidence>
<dbReference type="Proteomes" id="UP000663881">
    <property type="component" value="Unassembled WGS sequence"/>
</dbReference>
<gene>
    <name evidence="1" type="ORF">OKA104_LOCUS49061</name>
</gene>
<sequence length="170" mass="21172">RAFKRRQILRDERARKMRELTQRVNEVRQWKEELIKARKATIEMKMHRAEEKRQYLLLLKAKKAGDEDLKGQEIAFIKLLQQENRRQTLKERYQKEEQFKQYLEDERVRKHDEHKQRELAAENRRKELEVLRQTRLNQMQEKWKTKERMIEQHLIEKRKQKQTAAIAKQK</sequence>
<feature type="non-terminal residue" evidence="1">
    <location>
        <position position="1"/>
    </location>
</feature>
<reference evidence="1" key="1">
    <citation type="submission" date="2021-02" db="EMBL/GenBank/DDBJ databases">
        <authorList>
            <person name="Nowell W R."/>
        </authorList>
    </citation>
    <scope>NUCLEOTIDE SEQUENCE</scope>
</reference>
<accession>A0A820LFX6</accession>
<proteinExistence type="predicted"/>
<dbReference type="PANTHER" id="PTHR31434">
    <property type="entry name" value="S PHASE CYCLIN A-ASSOCIATED PROTEIN IN THE ENDOPLASMIC RETICULUM"/>
    <property type="match status" value="1"/>
</dbReference>
<comment type="caution">
    <text evidence="1">The sequence shown here is derived from an EMBL/GenBank/DDBJ whole genome shotgun (WGS) entry which is preliminary data.</text>
</comment>
<organism evidence="1 2">
    <name type="scientific">Adineta steineri</name>
    <dbReference type="NCBI Taxonomy" id="433720"/>
    <lineage>
        <taxon>Eukaryota</taxon>
        <taxon>Metazoa</taxon>
        <taxon>Spiralia</taxon>
        <taxon>Gnathifera</taxon>
        <taxon>Rotifera</taxon>
        <taxon>Eurotatoria</taxon>
        <taxon>Bdelloidea</taxon>
        <taxon>Adinetida</taxon>
        <taxon>Adinetidae</taxon>
        <taxon>Adineta</taxon>
    </lineage>
</organism>
<dbReference type="AlphaFoldDB" id="A0A820LFX6"/>
<dbReference type="EMBL" id="CAJOAY010022298">
    <property type="protein sequence ID" value="CAF4355950.1"/>
    <property type="molecule type" value="Genomic_DNA"/>
</dbReference>
<protein>
    <submittedName>
        <fullName evidence="1">Uncharacterized protein</fullName>
    </submittedName>
</protein>
<evidence type="ECO:0000313" key="1">
    <source>
        <dbReference type="EMBL" id="CAF4355950.1"/>
    </source>
</evidence>
<name>A0A820LFX6_9BILA</name>